<dbReference type="Pfam" id="PF01494">
    <property type="entry name" value="FAD_binding_3"/>
    <property type="match status" value="1"/>
</dbReference>
<keyword evidence="2" id="KW-0285">Flavoprotein</keyword>
<reference evidence="5" key="2">
    <citation type="submission" date="2020-09" db="EMBL/GenBank/DDBJ databases">
        <authorList>
            <person name="Sun Q."/>
            <person name="Ohkuma M."/>
        </authorList>
    </citation>
    <scope>NUCLEOTIDE SEQUENCE</scope>
    <source>
        <strain evidence="5">JCM 31311</strain>
    </source>
</reference>
<keyword evidence="3" id="KW-0274">FAD</keyword>
<dbReference type="GO" id="GO:0016709">
    <property type="term" value="F:oxidoreductase activity, acting on paired donors, with incorporation or reduction of molecular oxygen, NAD(P)H as one donor, and incorporation of one atom of oxygen"/>
    <property type="evidence" value="ECO:0007669"/>
    <property type="project" value="UniProtKB-ARBA"/>
</dbReference>
<dbReference type="Gene3D" id="3.40.30.120">
    <property type="match status" value="1"/>
</dbReference>
<dbReference type="InterPro" id="IPR036188">
    <property type="entry name" value="FAD/NAD-bd_sf"/>
</dbReference>
<evidence type="ECO:0000313" key="5">
    <source>
        <dbReference type="EMBL" id="GGR34419.1"/>
    </source>
</evidence>
<comment type="cofactor">
    <cofactor evidence="1">
        <name>FAD</name>
        <dbReference type="ChEBI" id="CHEBI:57692"/>
    </cofactor>
</comment>
<evidence type="ECO:0000259" key="4">
    <source>
        <dbReference type="Pfam" id="PF01494"/>
    </source>
</evidence>
<dbReference type="Gene3D" id="3.30.9.10">
    <property type="entry name" value="D-Amino Acid Oxidase, subunit A, domain 2"/>
    <property type="match status" value="1"/>
</dbReference>
<dbReference type="RefSeq" id="WP_189093316.1">
    <property type="nucleotide sequence ID" value="NZ_BMQL01000063.1"/>
</dbReference>
<name>A0A918CP40_9DEIO</name>
<comment type="caution">
    <text evidence="5">The sequence shown here is derived from an EMBL/GenBank/DDBJ whole genome shotgun (WGS) entry which is preliminary data.</text>
</comment>
<sequence>MIQPDRLSDPEVLISGAGPTGLMLALWLTKLGVRVRIVELRSGPVQETRAIAVQARTLEFYDQLGLSADALKRGRPFSGFNLFVASQRRGAVSLHGVGDDHTPYPYLYTLTQDQNEALLVEHLAALGVAVEWQTRLTGCTQDGQGITATLERAEQTAERRTETVHAQYIAACDGAGSTVRHALKIPLSGGTYDERFYVADVDLEGKVPTGEVSVVLDTSQFLAFFPMVEAGRMRVVGSVPAALGEEVAFEAVRPEIEAGGLAHITNLHWFSTYRVHHRVADHFQQGRAFILGDAGHVHTPVGGQGMNTGLGDATNLAWKLAQALRGAPATLATYEAERRPFALSLVHTTDRVFTAVVSSAPLALWLRLHLIPRIVPILTRLSVVRRLLFLTVSQTRLHYPHSPLSVGRAGKLRGGMRLPWVRSAAGSNFDALKTLRWQVHVYGVPSPALLSWCGRQGVALHVFAFGAVARRAGLLEDAAYLVRPDGYIGLAAPQFEQASFDAYAQRWLPA</sequence>
<keyword evidence="6" id="KW-1185">Reference proteome</keyword>
<reference evidence="5" key="1">
    <citation type="journal article" date="2014" name="Int. J. Syst. Evol. Microbiol.">
        <title>Complete genome sequence of Corynebacterium casei LMG S-19264T (=DSM 44701T), isolated from a smear-ripened cheese.</title>
        <authorList>
            <consortium name="US DOE Joint Genome Institute (JGI-PGF)"/>
            <person name="Walter F."/>
            <person name="Albersmeier A."/>
            <person name="Kalinowski J."/>
            <person name="Ruckert C."/>
        </authorList>
    </citation>
    <scope>NUCLEOTIDE SEQUENCE</scope>
    <source>
        <strain evidence="5">JCM 31311</strain>
    </source>
</reference>
<evidence type="ECO:0000256" key="1">
    <source>
        <dbReference type="ARBA" id="ARBA00001974"/>
    </source>
</evidence>
<dbReference type="Gene3D" id="3.50.50.60">
    <property type="entry name" value="FAD/NAD(P)-binding domain"/>
    <property type="match status" value="1"/>
</dbReference>
<evidence type="ECO:0000313" key="6">
    <source>
        <dbReference type="Proteomes" id="UP000603865"/>
    </source>
</evidence>
<feature type="domain" description="FAD-binding" evidence="4">
    <location>
        <begin position="11"/>
        <end position="347"/>
    </location>
</feature>
<gene>
    <name evidence="5" type="ORF">GCM10008957_50720</name>
</gene>
<evidence type="ECO:0000256" key="3">
    <source>
        <dbReference type="ARBA" id="ARBA00022827"/>
    </source>
</evidence>
<dbReference type="PANTHER" id="PTHR43004:SF19">
    <property type="entry name" value="BINDING MONOOXYGENASE, PUTATIVE (JCVI)-RELATED"/>
    <property type="match status" value="1"/>
</dbReference>
<dbReference type="SUPFAM" id="SSF51905">
    <property type="entry name" value="FAD/NAD(P)-binding domain"/>
    <property type="match status" value="1"/>
</dbReference>
<protein>
    <submittedName>
        <fullName evidence="5">2-polyprenyl-6-methoxyphenol hydroxylase</fullName>
    </submittedName>
</protein>
<dbReference type="PRINTS" id="PR00420">
    <property type="entry name" value="RNGMNOXGNASE"/>
</dbReference>
<proteinExistence type="predicted"/>
<dbReference type="Proteomes" id="UP000603865">
    <property type="component" value="Unassembled WGS sequence"/>
</dbReference>
<evidence type="ECO:0000256" key="2">
    <source>
        <dbReference type="ARBA" id="ARBA00022630"/>
    </source>
</evidence>
<organism evidence="5 6">
    <name type="scientific">Deinococcus ruber</name>
    <dbReference type="NCBI Taxonomy" id="1848197"/>
    <lineage>
        <taxon>Bacteria</taxon>
        <taxon>Thermotogati</taxon>
        <taxon>Deinococcota</taxon>
        <taxon>Deinococci</taxon>
        <taxon>Deinococcales</taxon>
        <taxon>Deinococcaceae</taxon>
        <taxon>Deinococcus</taxon>
    </lineage>
</organism>
<dbReference type="AlphaFoldDB" id="A0A918CP40"/>
<accession>A0A918CP40</accession>
<dbReference type="GO" id="GO:0071949">
    <property type="term" value="F:FAD binding"/>
    <property type="evidence" value="ECO:0007669"/>
    <property type="project" value="InterPro"/>
</dbReference>
<dbReference type="InterPro" id="IPR050641">
    <property type="entry name" value="RIFMO-like"/>
</dbReference>
<dbReference type="PANTHER" id="PTHR43004">
    <property type="entry name" value="TRK SYSTEM POTASSIUM UPTAKE PROTEIN"/>
    <property type="match status" value="1"/>
</dbReference>
<dbReference type="EMBL" id="BMQL01000063">
    <property type="protein sequence ID" value="GGR34419.1"/>
    <property type="molecule type" value="Genomic_DNA"/>
</dbReference>
<dbReference type="InterPro" id="IPR002938">
    <property type="entry name" value="FAD-bd"/>
</dbReference>